<dbReference type="InterPro" id="IPR027417">
    <property type="entry name" value="P-loop_NTPase"/>
</dbReference>
<evidence type="ECO:0000313" key="1">
    <source>
        <dbReference type="EMBL" id="UBZ25674.1"/>
    </source>
</evidence>
<evidence type="ECO:0000313" key="2">
    <source>
        <dbReference type="Proteomes" id="UP000830962"/>
    </source>
</evidence>
<keyword evidence="1" id="KW-0378">Hydrolase</keyword>
<reference evidence="1" key="1">
    <citation type="journal article" date="2021" name="Viruses">
        <title>Identification and Full Characterisation of Two Novel Crustacean Infecting Members of the Family Nudiviridae Provides Support for Two Subfamilies.</title>
        <authorList>
            <person name="Bateman K.S."/>
            <person name="Kerr R."/>
            <person name="Stentiford G.D."/>
            <person name="Bean T.P."/>
            <person name="Hooper C."/>
            <person name="Van Eynde B."/>
            <person name="Delbare D."/>
            <person name="Bojko J."/>
            <person name="Christiaens O."/>
            <person name="Taning C.N.T."/>
            <person name="Smagghe G."/>
            <person name="van Oers M.M."/>
            <person name="van Aerle R."/>
        </authorList>
    </citation>
    <scope>NUCLEOTIDE SEQUENCE</scope>
    <source>
        <strain evidence="1">AN2</strain>
    </source>
</reference>
<dbReference type="Proteomes" id="UP000830962">
    <property type="component" value="Segment"/>
</dbReference>
<name>A0AAE8Y2E4_9VIRU</name>
<keyword evidence="1" id="KW-0347">Helicase</keyword>
<keyword evidence="1" id="KW-0067">ATP-binding</keyword>
<dbReference type="EMBL" id="MZ311578">
    <property type="protein sequence ID" value="UBZ25674.1"/>
    <property type="molecule type" value="Genomic_DNA"/>
</dbReference>
<sequence>MTKRNWTDISDELAAAININGATDNEAATVTPKKLCYDFSKTNIVNQLTNKYVEQFYSKNNTQKGPKYIHYLRNHATSKDIRINAPITIESLKKQFEDTGHCLAYKISDSYATKLMFDFDCIKCKQGVCSSLIESETLKLIHDDVCEFISDALKVKVGCVIFKKNNSCNLHFYFNVNVSLPLLELLRKRLCGHLNPRITAKYIIDDVYMLDLPYSTKNGRDIYKLAYHTPNIDYLKFSCLPADPELYDVELQLSTNEVYDNFIILGSFKTKYNSEWTDSCEYEKYLITPLEFSPKLQKNENSLVNSIKLSKVKAFDTSYTLLKHYITQENVLEEQCVANQLRDDDILELLDSDCKKIYNGMIFLGNAIGAKLYESGVDNMKLVNIIKFIITDNCNYAFYAICTIIFHFYKITNQPIDECKANVIKLLLLMVENSEYSKNELLLQNLHALNTFDCITNLEKTFENSDMWFKYIIYISRIENLDGVNMTLNDKRVSIITLQLKVYDSLDCILTELVELCKLLIPIIRVEYSLNKFYYYVDDGLYIPITSDKFFNHNTVQIQMIEIILKRMMDTLVSNKQLELDLMKKVNMKDVWLLYFKSLSIVSPNFNFYDYFISTNLGVFNTLTGLYMSHTPLLYMNTRKAYCKLPAISMNVEALSIYELNNYLLKDNQSQLYANVLSILKTEQKKIFYGAVMIPGLLCLPDTLYDEKQENNMLQLIYEHIIKDESEISEKLLYFVEVLIVKYCLKIENLLFVANKIVANLKDLGDYSRTDLRKYCISNSIKYDQTKFKIFEQEAGMTLYDQLRLQYKKDFKSKTFTLATIMGAFEVAQISTAKLDMFEWVADKAQITLSTNNLFYNYENYNLSMKSYDNIKRVISYLATNEIIPEPLLNLTMNLSTMLRFNEVMVTDFLNVFSMIYNHNSKRKKLALLIGSPNSGKSTYQHMLIDMHGKSIYSVTSIFQAEGQGPSPEIVNALSSYLFSIVELKSMTPTTMKGMISGDVTHKRLLHQNDMLELKPLSFSIAAANTLPNIHLADEAIRDRLAPFLFRSIFIDSKEIDKLIDDNTLLANVCNYMISSTKFQISGISRQFSNILYENFITSRDKYGLIQPKINRKNETSQKLINQILIKNNAIYYILNASNIVFDDSLFISYDALKEHLADAIEKYNETTKKKRFDWSYVRNELSLLFKHKETDYGIRGLGLRGSKKQDDNVANTILTFKNDSFVTIREIKAHLYHGKKLNFNIVNNIVKQLIHTFKASFDVNRKGFTNHILK</sequence>
<keyword evidence="1" id="KW-0547">Nucleotide-binding</keyword>
<dbReference type="Gene3D" id="3.40.50.300">
    <property type="entry name" value="P-loop containing nucleotide triphosphate hydrolases"/>
    <property type="match status" value="1"/>
</dbReference>
<accession>A0AAE8Y2E4</accession>
<gene>
    <name evidence="1" type="ORF">CmNV_083</name>
</gene>
<dbReference type="SUPFAM" id="SSF52540">
    <property type="entry name" value="P-loop containing nucleoside triphosphate hydrolases"/>
    <property type="match status" value="1"/>
</dbReference>
<protein>
    <submittedName>
        <fullName evidence="1">Helicase</fullName>
    </submittedName>
</protein>
<organism evidence="1 2">
    <name type="scientific">Carcinus maenas nudivirus</name>
    <dbReference type="NCBI Taxonomy" id="2880837"/>
    <lineage>
        <taxon>Viruses</taxon>
        <taxon>Viruses incertae sedis</taxon>
        <taxon>Naldaviricetes</taxon>
        <taxon>Lefavirales</taxon>
        <taxon>Nudiviridae</taxon>
        <taxon>Gammanudivirus</taxon>
        <taxon>Gammanudivirus cameanadis</taxon>
    </lineage>
</organism>
<proteinExistence type="predicted"/>
<keyword evidence="2" id="KW-1185">Reference proteome</keyword>
<dbReference type="GO" id="GO:0004386">
    <property type="term" value="F:helicase activity"/>
    <property type="evidence" value="ECO:0007669"/>
    <property type="project" value="UniProtKB-KW"/>
</dbReference>